<evidence type="ECO:0000313" key="3">
    <source>
        <dbReference type="EMBL" id="MFF9887654.1"/>
    </source>
</evidence>
<keyword evidence="3" id="KW-0378">Hydrolase</keyword>
<evidence type="ECO:0000259" key="2">
    <source>
        <dbReference type="Pfam" id="PF07510"/>
    </source>
</evidence>
<feature type="domain" description="GmrSD restriction endonucleases C-terminal" evidence="2">
    <location>
        <begin position="112"/>
        <end position="204"/>
    </location>
</feature>
<feature type="chain" id="PRO_5045773514" evidence="1">
    <location>
        <begin position="21"/>
        <end position="225"/>
    </location>
</feature>
<name>A0ABW6Z9A6_9ACTN</name>
<dbReference type="EMBL" id="JBICBM010000034">
    <property type="protein sequence ID" value="MFF9887654.1"/>
    <property type="molecule type" value="Genomic_DNA"/>
</dbReference>
<feature type="signal peptide" evidence="1">
    <location>
        <begin position="1"/>
        <end position="20"/>
    </location>
</feature>
<dbReference type="InterPro" id="IPR011089">
    <property type="entry name" value="GmrSD_C"/>
</dbReference>
<organism evidence="3 4">
    <name type="scientific">Streptomyces eurythermus</name>
    <dbReference type="NCBI Taxonomy" id="42237"/>
    <lineage>
        <taxon>Bacteria</taxon>
        <taxon>Bacillati</taxon>
        <taxon>Actinomycetota</taxon>
        <taxon>Actinomycetes</taxon>
        <taxon>Kitasatosporales</taxon>
        <taxon>Streptomycetaceae</taxon>
        <taxon>Streptomyces</taxon>
    </lineage>
</organism>
<dbReference type="PANTHER" id="PTHR24094:SF15">
    <property type="entry name" value="AMP-DEPENDENT SYNTHETASE_LIGASE DOMAIN-CONTAINING PROTEIN-RELATED"/>
    <property type="match status" value="1"/>
</dbReference>
<dbReference type="GO" id="GO:0004519">
    <property type="term" value="F:endonuclease activity"/>
    <property type="evidence" value="ECO:0007669"/>
    <property type="project" value="UniProtKB-KW"/>
</dbReference>
<proteinExistence type="predicted"/>
<gene>
    <name evidence="3" type="ORF">ACF1HC_39770</name>
</gene>
<dbReference type="Proteomes" id="UP001603418">
    <property type="component" value="Unassembled WGS sequence"/>
</dbReference>
<sequence length="225" mass="24417">MKSLRIVLAGALTASALALATPPSTAAAAPGERVTARLPELIAALPVRDEGSRDGYSREQFRHWVDADRDGCNTRNEVLLAEATVAPEVTGRCTITAGTGQWWSWYDERTLTSKDDVDIDHMVPLAEAWDSGASAWSARERQDYANDLGDDRSLLAVTDRVNQAKADQDPAEWMPPAASATCRYIADWVTVKTRWGLTADPAEHAAVQKTAARCDGPEITVVLAR</sequence>
<keyword evidence="1" id="KW-0732">Signal</keyword>
<dbReference type="PANTHER" id="PTHR24094">
    <property type="entry name" value="SECRETED PROTEIN"/>
    <property type="match status" value="1"/>
</dbReference>
<keyword evidence="4" id="KW-1185">Reference proteome</keyword>
<dbReference type="Pfam" id="PF07510">
    <property type="entry name" value="GmrSD_C"/>
    <property type="match status" value="1"/>
</dbReference>
<evidence type="ECO:0000313" key="4">
    <source>
        <dbReference type="Proteomes" id="UP001603418"/>
    </source>
</evidence>
<evidence type="ECO:0000256" key="1">
    <source>
        <dbReference type="SAM" id="SignalP"/>
    </source>
</evidence>
<comment type="caution">
    <text evidence="3">The sequence shown here is derived from an EMBL/GenBank/DDBJ whole genome shotgun (WGS) entry which is preliminary data.</text>
</comment>
<protein>
    <submittedName>
        <fullName evidence="3">HNH endonuclease family protein</fullName>
    </submittedName>
</protein>
<dbReference type="RefSeq" id="WP_167513345.1">
    <property type="nucleotide sequence ID" value="NZ_JBICBM010000034.1"/>
</dbReference>
<accession>A0ABW6Z9A6</accession>
<keyword evidence="3" id="KW-0540">Nuclease</keyword>
<keyword evidence="3" id="KW-0255">Endonuclease</keyword>
<reference evidence="3 4" key="1">
    <citation type="submission" date="2024-10" db="EMBL/GenBank/DDBJ databases">
        <title>The Natural Products Discovery Center: Release of the First 8490 Sequenced Strains for Exploring Actinobacteria Biosynthetic Diversity.</title>
        <authorList>
            <person name="Kalkreuter E."/>
            <person name="Kautsar S.A."/>
            <person name="Yang D."/>
            <person name="Bader C.D."/>
            <person name="Teijaro C.N."/>
            <person name="Fluegel L."/>
            <person name="Davis C.M."/>
            <person name="Simpson J.R."/>
            <person name="Lauterbach L."/>
            <person name="Steele A.D."/>
            <person name="Gui C."/>
            <person name="Meng S."/>
            <person name="Li G."/>
            <person name="Viehrig K."/>
            <person name="Ye F."/>
            <person name="Su P."/>
            <person name="Kiefer A.F."/>
            <person name="Nichols A."/>
            <person name="Cepeda A.J."/>
            <person name="Yan W."/>
            <person name="Fan B."/>
            <person name="Jiang Y."/>
            <person name="Adhikari A."/>
            <person name="Zheng C.-J."/>
            <person name="Schuster L."/>
            <person name="Cowan T.M."/>
            <person name="Smanski M.J."/>
            <person name="Chevrette M.G."/>
            <person name="De Carvalho L.P.S."/>
            <person name="Shen B."/>
        </authorList>
    </citation>
    <scope>NUCLEOTIDE SEQUENCE [LARGE SCALE GENOMIC DNA]</scope>
    <source>
        <strain evidence="3 4">NPDC013366</strain>
    </source>
</reference>